<evidence type="ECO:0000313" key="1">
    <source>
        <dbReference type="EMBL" id="KAK1357745.1"/>
    </source>
</evidence>
<dbReference type="InterPro" id="IPR039615">
    <property type="entry name" value="PKS"/>
</dbReference>
<reference evidence="1" key="1">
    <citation type="submission" date="2023-02" db="EMBL/GenBank/DDBJ databases">
        <title>Genome of toxic invasive species Heracleum sosnowskyi carries increased number of genes despite the absence of recent whole-genome duplications.</title>
        <authorList>
            <person name="Schelkunov M."/>
            <person name="Shtratnikova V."/>
            <person name="Makarenko M."/>
            <person name="Klepikova A."/>
            <person name="Omelchenko D."/>
            <person name="Novikova G."/>
            <person name="Obukhova E."/>
            <person name="Bogdanov V."/>
            <person name="Penin A."/>
            <person name="Logacheva M."/>
        </authorList>
    </citation>
    <scope>NUCLEOTIDE SEQUENCE</scope>
    <source>
        <strain evidence="1">Hsosn_3</strain>
        <tissue evidence="1">Leaf</tissue>
    </source>
</reference>
<dbReference type="AlphaFoldDB" id="A0AAD8H183"/>
<organism evidence="1 2">
    <name type="scientific">Heracleum sosnowskyi</name>
    <dbReference type="NCBI Taxonomy" id="360622"/>
    <lineage>
        <taxon>Eukaryota</taxon>
        <taxon>Viridiplantae</taxon>
        <taxon>Streptophyta</taxon>
        <taxon>Embryophyta</taxon>
        <taxon>Tracheophyta</taxon>
        <taxon>Spermatophyta</taxon>
        <taxon>Magnoliopsida</taxon>
        <taxon>eudicotyledons</taxon>
        <taxon>Gunneridae</taxon>
        <taxon>Pentapetalae</taxon>
        <taxon>asterids</taxon>
        <taxon>campanulids</taxon>
        <taxon>Apiales</taxon>
        <taxon>Apiaceae</taxon>
        <taxon>Apioideae</taxon>
        <taxon>apioid superclade</taxon>
        <taxon>Tordylieae</taxon>
        <taxon>Tordyliinae</taxon>
        <taxon>Heracleum</taxon>
    </lineage>
</organism>
<keyword evidence="1" id="KW-0418">Kinase</keyword>
<keyword evidence="1" id="KW-0808">Transferase</keyword>
<keyword evidence="2" id="KW-1185">Reference proteome</keyword>
<accession>A0AAD8H183</accession>
<reference evidence="1" key="2">
    <citation type="submission" date="2023-05" db="EMBL/GenBank/DDBJ databases">
        <authorList>
            <person name="Schelkunov M.I."/>
        </authorList>
    </citation>
    <scope>NUCLEOTIDE SEQUENCE</scope>
    <source>
        <strain evidence="1">Hsosn_3</strain>
        <tissue evidence="1">Leaf</tissue>
    </source>
</reference>
<dbReference type="GO" id="GO:0009638">
    <property type="term" value="P:phototropism"/>
    <property type="evidence" value="ECO:0007669"/>
    <property type="project" value="InterPro"/>
</dbReference>
<comment type="caution">
    <text evidence="1">The sequence shown here is derived from an EMBL/GenBank/DDBJ whole genome shotgun (WGS) entry which is preliminary data.</text>
</comment>
<protein>
    <submittedName>
        <fullName evidence="1">Protein PHYTOCHROME KINASE SUBSTRATE 3</fullName>
    </submittedName>
</protein>
<dbReference type="PANTHER" id="PTHR33781:SF3">
    <property type="entry name" value="PROTEIN PHYTOCHROME KINASE SUBSTRATE 3"/>
    <property type="match status" value="1"/>
</dbReference>
<proteinExistence type="predicted"/>
<sequence length="393" mass="43551">MEGLDTDSNLRVASFSCYLSSKDENSIAGGIPYSSSPVMSPEETPRLINLGSSKKSELEFSVFAADKYFNTKKEQSNAAKYEIEKEKIVDIHLLQQKIRPKTPSISSEASSWNSQSVLLQSLHRNISQTKHRKGSGLKYFPFFSCQGSCSEKKAIHVNKSVDYGVLHNIQKSQPEPKMVEQFSFPVLNSGITNLKVDEQFKEEKLQVDPSRNSIEVFGFTKAEKRDNIAINMERKLSILTWDAIPKVQSLVTTSFGSSALCDDMASDASSDLFEIENISGIDHAVLSRQESCNAACLSPTTQYAPSEASIEWSVVTASAADYSSVFSDYEDASVSVKGRMISGQVRNRNTCPKKVVDIKEPPKSGSSKLLGCRNHKAVRVAESTHRTNEKFER</sequence>
<evidence type="ECO:0000313" key="2">
    <source>
        <dbReference type="Proteomes" id="UP001237642"/>
    </source>
</evidence>
<dbReference type="EMBL" id="JAUIZM010000011">
    <property type="protein sequence ID" value="KAK1357745.1"/>
    <property type="molecule type" value="Genomic_DNA"/>
</dbReference>
<dbReference type="Proteomes" id="UP001237642">
    <property type="component" value="Unassembled WGS sequence"/>
</dbReference>
<name>A0AAD8H183_9APIA</name>
<dbReference type="GO" id="GO:0016301">
    <property type="term" value="F:kinase activity"/>
    <property type="evidence" value="ECO:0007669"/>
    <property type="project" value="UniProtKB-KW"/>
</dbReference>
<dbReference type="PANTHER" id="PTHR33781">
    <property type="entry name" value="PROTEIN PHYTOCHROME KINASE SUBSTRATE 1-RELATED"/>
    <property type="match status" value="1"/>
</dbReference>
<gene>
    <name evidence="1" type="ORF">POM88_051001</name>
</gene>